<dbReference type="InterPro" id="IPR008979">
    <property type="entry name" value="Galactose-bd-like_sf"/>
</dbReference>
<evidence type="ECO:0000313" key="10">
    <source>
        <dbReference type="EMBL" id="RHE59633.1"/>
    </source>
</evidence>
<dbReference type="Gene3D" id="3.20.20.80">
    <property type="entry name" value="Glycosidases"/>
    <property type="match status" value="1"/>
</dbReference>
<dbReference type="InterPro" id="IPR006102">
    <property type="entry name" value="Ig-like_GH2"/>
</dbReference>
<keyword evidence="2" id="KW-0378">Hydrolase</keyword>
<dbReference type="Proteomes" id="UP000260795">
    <property type="component" value="Unassembled WGS sequence"/>
</dbReference>
<evidence type="ECO:0000259" key="8">
    <source>
        <dbReference type="Pfam" id="PF18565"/>
    </source>
</evidence>
<feature type="domain" description="Glycoside hydrolase family 2" evidence="8">
    <location>
        <begin position="663"/>
        <end position="765"/>
    </location>
</feature>
<feature type="domain" description="Glycoside hydrolase family 2 catalytic" evidence="5">
    <location>
        <begin position="282"/>
        <end position="428"/>
    </location>
</feature>
<evidence type="ECO:0000259" key="6">
    <source>
        <dbReference type="Pfam" id="PF02837"/>
    </source>
</evidence>
<evidence type="ECO:0000313" key="9">
    <source>
        <dbReference type="EMBL" id="RGL12519.1"/>
    </source>
</evidence>
<evidence type="ECO:0000313" key="12">
    <source>
        <dbReference type="Proteomes" id="UP000284640"/>
    </source>
</evidence>
<dbReference type="Pfam" id="PF00703">
    <property type="entry name" value="Glyco_hydro_2"/>
    <property type="match status" value="1"/>
</dbReference>
<evidence type="ECO:0000256" key="3">
    <source>
        <dbReference type="ARBA" id="ARBA00023295"/>
    </source>
</evidence>
<accession>A0A3E4QZ68</accession>
<dbReference type="Proteomes" id="UP000284640">
    <property type="component" value="Unassembled WGS sequence"/>
</dbReference>
<dbReference type="InterPro" id="IPR032311">
    <property type="entry name" value="DUF4982"/>
</dbReference>
<dbReference type="EMBL" id="QSRK01000019">
    <property type="protein sequence ID" value="RGL12519.1"/>
    <property type="molecule type" value="Genomic_DNA"/>
</dbReference>
<evidence type="ECO:0000256" key="2">
    <source>
        <dbReference type="ARBA" id="ARBA00022801"/>
    </source>
</evidence>
<dbReference type="PANTHER" id="PTHR42732:SF1">
    <property type="entry name" value="BETA-MANNOSIDASE"/>
    <property type="match status" value="1"/>
</dbReference>
<gene>
    <name evidence="10" type="ORF">DW729_11355</name>
    <name evidence="9" type="ORF">DXC80_12615</name>
</gene>
<sequence length="771" mass="88371">MYPDTRKRICFDFDWKFMLGDTQDACLQTYNDVYWPTVQLPHDWSIALDVEKKNGANMGFFPGGIGWYRKTFDVPSEYKGKKISILFDGVYHQSDVYINGKHLGFHPYGYIGFEYDLSPFLKYGEKNTIAVRVNHSDAPSSRWYSGSGIYRHVWLNVTAPIHISTWGTYITTPTIEEDNADVDVITSIENYTAKKGNILLESRIKDTVGQIIACSLTPVSVKEHTVQTVKQQLKIANPCLWSVDSPSLYTLESVIRIDDKIIDDYHTPFGVRHFNYNAQTGFHLNGKAMKMKGVNLHQDAGALGTAAFDKSYERRLKILKEIGCNAIRCSHNPPSPEFLDLCDKLGFLVIDEAFDKWKSGYYETYFDTWWQKDLGGMIRRDRNHPSIIMWSIGNELMEQEYTSKEGTERARMLQDYVHKQEPTRPVMLAVAPGNLKERVYNETGFTEVTDIVGYNYQEPFYLDDKTKFPERIMFGSEVFPFFRGRKDNIRGYIPLNPWYDTNKEFIFGQFIWAGIDYLGESSGWPSKGWPTAPFNTCMFEKPFAAFFRSVWSNKPIVSIAVVDQSLDIDPGKDHWGLPFMASHWNFPQYKKHIIQVQTITNCESVELWINKQSMGRRYTKDYPNNTIVWYVPYQEGKIEAHGFNDEVKVAEYALETSGKPAKIVLSTDEKDIKCNGQDLSHVTISLVDANGILVPDADMPITVIVEGEGNLLGVDNGDLRNHQSYAGSEMKTYQGKMLAIIRSTRFPGNIRVRVKSKYLKEETLTIKATKL</sequence>
<dbReference type="InterPro" id="IPR023232">
    <property type="entry name" value="Glyco_hydro_2_AS"/>
</dbReference>
<dbReference type="Pfam" id="PF16355">
    <property type="entry name" value="DUF4982"/>
    <property type="match status" value="1"/>
</dbReference>
<comment type="similarity">
    <text evidence="1">Belongs to the glycosyl hydrolase 2 family.</text>
</comment>
<proteinExistence type="inferred from homology"/>
<dbReference type="InterPro" id="IPR036156">
    <property type="entry name" value="Beta-gal/glucu_dom_sf"/>
</dbReference>
<dbReference type="Gene3D" id="2.60.120.260">
    <property type="entry name" value="Galactose-binding domain-like"/>
    <property type="match status" value="1"/>
</dbReference>
<dbReference type="GO" id="GO:0004553">
    <property type="term" value="F:hydrolase activity, hydrolyzing O-glycosyl compounds"/>
    <property type="evidence" value="ECO:0007669"/>
    <property type="project" value="InterPro"/>
</dbReference>
<dbReference type="EMBL" id="QSKL01000009">
    <property type="protein sequence ID" value="RHE59633.1"/>
    <property type="molecule type" value="Genomic_DNA"/>
</dbReference>
<comment type="caution">
    <text evidence="9">The sequence shown here is derived from an EMBL/GenBank/DDBJ whole genome shotgun (WGS) entry which is preliminary data.</text>
</comment>
<evidence type="ECO:0000259" key="4">
    <source>
        <dbReference type="Pfam" id="PF00703"/>
    </source>
</evidence>
<evidence type="ECO:0000256" key="1">
    <source>
        <dbReference type="ARBA" id="ARBA00007401"/>
    </source>
</evidence>
<evidence type="ECO:0000259" key="7">
    <source>
        <dbReference type="Pfam" id="PF16355"/>
    </source>
</evidence>
<dbReference type="AlphaFoldDB" id="A0A3E4QZ68"/>
<reference evidence="11 12" key="1">
    <citation type="submission" date="2018-08" db="EMBL/GenBank/DDBJ databases">
        <title>A genome reference for cultivated species of the human gut microbiota.</title>
        <authorList>
            <person name="Zou Y."/>
            <person name="Xue W."/>
            <person name="Luo G."/>
        </authorList>
    </citation>
    <scope>NUCLEOTIDE SEQUENCE [LARGE SCALE GENOMIC DNA]</scope>
    <source>
        <strain evidence="10 12">AM27-46</strain>
        <strain evidence="9 11">TF08-13</strain>
    </source>
</reference>
<dbReference type="Gene3D" id="2.60.40.10">
    <property type="entry name" value="Immunoglobulins"/>
    <property type="match status" value="3"/>
</dbReference>
<feature type="domain" description="Glycoside hydrolase family 2 immunoglobulin-like beta-sandwich" evidence="4">
    <location>
        <begin position="168"/>
        <end position="272"/>
    </location>
</feature>
<dbReference type="Pfam" id="PF02837">
    <property type="entry name" value="Glyco_hydro_2_N"/>
    <property type="match status" value="1"/>
</dbReference>
<evidence type="ECO:0000259" key="5">
    <source>
        <dbReference type="Pfam" id="PF02836"/>
    </source>
</evidence>
<dbReference type="SUPFAM" id="SSF51445">
    <property type="entry name" value="(Trans)glycosidases"/>
    <property type="match status" value="1"/>
</dbReference>
<dbReference type="Pfam" id="PF18565">
    <property type="entry name" value="Glyco_hydro2_C5"/>
    <property type="match status" value="1"/>
</dbReference>
<protein>
    <submittedName>
        <fullName evidence="9">DUF4982 domain-containing protein</fullName>
    </submittedName>
</protein>
<keyword evidence="3" id="KW-0326">Glycosidase</keyword>
<dbReference type="PRINTS" id="PR00132">
    <property type="entry name" value="GLHYDRLASE2"/>
</dbReference>
<evidence type="ECO:0000313" key="11">
    <source>
        <dbReference type="Proteomes" id="UP000260795"/>
    </source>
</evidence>
<dbReference type="PROSITE" id="PS00608">
    <property type="entry name" value="GLYCOSYL_HYDROL_F2_2"/>
    <property type="match status" value="1"/>
</dbReference>
<dbReference type="SUPFAM" id="SSF49303">
    <property type="entry name" value="beta-Galactosidase/glucuronidase domain"/>
    <property type="match status" value="1"/>
</dbReference>
<dbReference type="Pfam" id="PF02836">
    <property type="entry name" value="Glyco_hydro_2_C"/>
    <property type="match status" value="1"/>
</dbReference>
<dbReference type="InterPro" id="IPR006104">
    <property type="entry name" value="Glyco_hydro_2_N"/>
</dbReference>
<dbReference type="InterPro" id="IPR006101">
    <property type="entry name" value="Glyco_hydro_2"/>
</dbReference>
<feature type="domain" description="DUF4982" evidence="7">
    <location>
        <begin position="593"/>
        <end position="650"/>
    </location>
</feature>
<dbReference type="InterPro" id="IPR040605">
    <property type="entry name" value="Glyco_hydro2_dom5"/>
</dbReference>
<name>A0A3E4QZ68_BACUN</name>
<dbReference type="InterPro" id="IPR006103">
    <property type="entry name" value="Glyco_hydro_2_cat"/>
</dbReference>
<dbReference type="PANTHER" id="PTHR42732">
    <property type="entry name" value="BETA-GALACTOSIDASE"/>
    <property type="match status" value="1"/>
</dbReference>
<dbReference type="SUPFAM" id="SSF49785">
    <property type="entry name" value="Galactose-binding domain-like"/>
    <property type="match status" value="1"/>
</dbReference>
<dbReference type="InterPro" id="IPR013783">
    <property type="entry name" value="Ig-like_fold"/>
</dbReference>
<organism evidence="9 11">
    <name type="scientific">Bacteroides uniformis</name>
    <dbReference type="NCBI Taxonomy" id="820"/>
    <lineage>
        <taxon>Bacteria</taxon>
        <taxon>Pseudomonadati</taxon>
        <taxon>Bacteroidota</taxon>
        <taxon>Bacteroidia</taxon>
        <taxon>Bacteroidales</taxon>
        <taxon>Bacteroidaceae</taxon>
        <taxon>Bacteroides</taxon>
    </lineage>
</organism>
<feature type="domain" description="Glycosyl hydrolases family 2 sugar binding" evidence="6">
    <location>
        <begin position="64"/>
        <end position="155"/>
    </location>
</feature>
<dbReference type="InterPro" id="IPR017853">
    <property type="entry name" value="GH"/>
</dbReference>
<dbReference type="InterPro" id="IPR051913">
    <property type="entry name" value="GH2_Domain-Containing"/>
</dbReference>
<dbReference type="GO" id="GO:0005975">
    <property type="term" value="P:carbohydrate metabolic process"/>
    <property type="evidence" value="ECO:0007669"/>
    <property type="project" value="InterPro"/>
</dbReference>